<evidence type="ECO:0000256" key="1">
    <source>
        <dbReference type="ARBA" id="ARBA00023002"/>
    </source>
</evidence>
<proteinExistence type="inferred from homology"/>
<accession>A0A0N5A650</accession>
<dbReference type="PRINTS" id="PR00080">
    <property type="entry name" value="SDRFAMILY"/>
</dbReference>
<dbReference type="PANTHER" id="PTHR43157">
    <property type="entry name" value="PHOSPHATIDYLINOSITOL-GLYCAN BIOSYNTHESIS CLASS F PROTEIN-RELATED"/>
    <property type="match status" value="1"/>
</dbReference>
<dbReference type="InterPro" id="IPR036291">
    <property type="entry name" value="NAD(P)-bd_dom_sf"/>
</dbReference>
<evidence type="ECO:0000256" key="2">
    <source>
        <dbReference type="RuleBase" id="RU000363"/>
    </source>
</evidence>
<dbReference type="GO" id="GO:0016491">
    <property type="term" value="F:oxidoreductase activity"/>
    <property type="evidence" value="ECO:0007669"/>
    <property type="project" value="UniProtKB-KW"/>
</dbReference>
<evidence type="ECO:0000313" key="3">
    <source>
        <dbReference type="Proteomes" id="UP000038045"/>
    </source>
</evidence>
<dbReference type="Gene3D" id="3.40.50.720">
    <property type="entry name" value="NAD(P)-binding Rossmann-like Domain"/>
    <property type="match status" value="1"/>
</dbReference>
<keyword evidence="1" id="KW-0560">Oxidoreductase</keyword>
<dbReference type="SUPFAM" id="SSF51735">
    <property type="entry name" value="NAD(P)-binding Rossmann-fold domains"/>
    <property type="match status" value="1"/>
</dbReference>
<name>A0A0N5A650_PARTI</name>
<dbReference type="PRINTS" id="PR00081">
    <property type="entry name" value="GDHRDH"/>
</dbReference>
<protein>
    <submittedName>
        <fullName evidence="4">Dehydrogenase/reductase SDR family member on chromosome X</fullName>
    </submittedName>
</protein>
<dbReference type="STRING" id="131310.A0A0N5A650"/>
<dbReference type="CDD" id="cd05327">
    <property type="entry name" value="retinol-DH_like_SDR_c_like"/>
    <property type="match status" value="1"/>
</dbReference>
<dbReference type="WBParaSite" id="PTRK_0001738700.1">
    <property type="protein sequence ID" value="PTRK_0001738700.1"/>
    <property type="gene ID" value="PTRK_0001738700"/>
</dbReference>
<dbReference type="InterPro" id="IPR002347">
    <property type="entry name" value="SDR_fam"/>
</dbReference>
<keyword evidence="3" id="KW-1185">Reference proteome</keyword>
<dbReference type="PANTHER" id="PTHR43157:SF31">
    <property type="entry name" value="PHOSPHATIDYLINOSITOL-GLYCAN BIOSYNTHESIS CLASS F PROTEIN"/>
    <property type="match status" value="1"/>
</dbReference>
<comment type="similarity">
    <text evidence="2">Belongs to the short-chain dehydrogenases/reductases (SDR) family.</text>
</comment>
<evidence type="ECO:0000313" key="4">
    <source>
        <dbReference type="WBParaSite" id="PTRK_0001738700.1"/>
    </source>
</evidence>
<dbReference type="Pfam" id="PF00106">
    <property type="entry name" value="adh_short"/>
    <property type="match status" value="1"/>
</dbReference>
<dbReference type="Proteomes" id="UP000038045">
    <property type="component" value="Unplaced"/>
</dbReference>
<sequence length="321" mass="36739">MATFVITATLSAAAIYLLRMFIKGKRFSEMVNAKDKVVIITGASSGIGKQLTRELNLRGAKVYMFCRDEDKTFQARLDLVRYGCDPTRMTYIHCDLSDIFSIKKAVDDFKKEEPVLDILINNAGIMYYPDFKLTNDNCELTWQTNYLGHFVLTELLIPYLEKSDDGRIINVSSGSEHRCKELNLEKINSSEYFGRMDSYSRSKLAQVMHAIELTKRLRANNPLTKITINSCEPGVVNTNICRYTFLDIKFFNCLLAPVRWFFLKTSNDGAQCPLFLALSKKLYGISGKHFKDCAEKSNINHLAMNEELCSELYDYSLQYVN</sequence>
<dbReference type="AlphaFoldDB" id="A0A0N5A650"/>
<organism evidence="3 4">
    <name type="scientific">Parastrongyloides trichosuri</name>
    <name type="common">Possum-specific nematode worm</name>
    <dbReference type="NCBI Taxonomy" id="131310"/>
    <lineage>
        <taxon>Eukaryota</taxon>
        <taxon>Metazoa</taxon>
        <taxon>Ecdysozoa</taxon>
        <taxon>Nematoda</taxon>
        <taxon>Chromadorea</taxon>
        <taxon>Rhabditida</taxon>
        <taxon>Tylenchina</taxon>
        <taxon>Panagrolaimomorpha</taxon>
        <taxon>Strongyloidoidea</taxon>
        <taxon>Strongyloididae</taxon>
        <taxon>Parastrongyloides</taxon>
    </lineage>
</organism>
<reference evidence="4" key="1">
    <citation type="submission" date="2017-02" db="UniProtKB">
        <authorList>
            <consortium name="WormBaseParasite"/>
        </authorList>
    </citation>
    <scope>IDENTIFICATION</scope>
</reference>